<dbReference type="RefSeq" id="WP_131147864.1">
    <property type="nucleotide sequence ID" value="NZ_BMWV01000015.1"/>
</dbReference>
<sequence length="79" mass="8279">MSTLQAEVAPYFSSGVIDYAGLAQLGSRSGFDFTAEEARQVLSASDDELSDFEMEMVSGGVIQPSSVKGAGNQSRSPRG</sequence>
<reference evidence="2" key="1">
    <citation type="journal article" date="2014" name="Int. J. Syst. Evol. Microbiol.">
        <title>Complete genome sequence of Corynebacterium casei LMG S-19264T (=DSM 44701T), isolated from a smear-ripened cheese.</title>
        <authorList>
            <consortium name="US DOE Joint Genome Institute (JGI-PGF)"/>
            <person name="Walter F."/>
            <person name="Albersmeier A."/>
            <person name="Kalinowski J."/>
            <person name="Ruckert C."/>
        </authorList>
    </citation>
    <scope>NUCLEOTIDE SEQUENCE</scope>
    <source>
        <strain evidence="2">KCTC 12343</strain>
    </source>
</reference>
<evidence type="ECO:0000313" key="3">
    <source>
        <dbReference type="EMBL" id="QBI03772.1"/>
    </source>
</evidence>
<reference evidence="3 4" key="2">
    <citation type="submission" date="2019-02" db="EMBL/GenBank/DDBJ databases">
        <title>Draft Genome Sequences of Six Type Strains of the Genus Massilia.</title>
        <authorList>
            <person name="Miess H."/>
            <person name="Frediansyhah A."/>
            <person name="Gross H."/>
        </authorList>
    </citation>
    <scope>NUCLEOTIDE SEQUENCE [LARGE SCALE GENOMIC DNA]</scope>
    <source>
        <strain evidence="3 4">DSM 17472</strain>
    </source>
</reference>
<reference evidence="2" key="3">
    <citation type="submission" date="2022-12" db="EMBL/GenBank/DDBJ databases">
        <authorList>
            <person name="Sun Q."/>
            <person name="Kim S."/>
        </authorList>
    </citation>
    <scope>NUCLEOTIDE SEQUENCE</scope>
    <source>
        <strain evidence="2">KCTC 12343</strain>
    </source>
</reference>
<feature type="compositionally biased region" description="Polar residues" evidence="1">
    <location>
        <begin position="63"/>
        <end position="79"/>
    </location>
</feature>
<evidence type="ECO:0008006" key="6">
    <source>
        <dbReference type="Google" id="ProtNLM"/>
    </source>
</evidence>
<dbReference type="AlphaFoldDB" id="A0A411X4G6"/>
<gene>
    <name evidence="3" type="ORF">EYF70_25345</name>
    <name evidence="2" type="ORF">GCM10007387_50400</name>
</gene>
<dbReference type="EMBL" id="CP036401">
    <property type="protein sequence ID" value="QBI03772.1"/>
    <property type="molecule type" value="Genomic_DNA"/>
</dbReference>
<feature type="region of interest" description="Disordered" evidence="1">
    <location>
        <begin position="60"/>
        <end position="79"/>
    </location>
</feature>
<protein>
    <recommendedName>
        <fullName evidence="6">Nif11-like leader peptide family natural product</fullName>
    </recommendedName>
</protein>
<keyword evidence="4" id="KW-1185">Reference proteome</keyword>
<evidence type="ECO:0000313" key="5">
    <source>
        <dbReference type="Proteomes" id="UP000628442"/>
    </source>
</evidence>
<dbReference type="Proteomes" id="UP000292307">
    <property type="component" value="Chromosome"/>
</dbReference>
<evidence type="ECO:0000313" key="2">
    <source>
        <dbReference type="EMBL" id="GGY61743.1"/>
    </source>
</evidence>
<evidence type="ECO:0000256" key="1">
    <source>
        <dbReference type="SAM" id="MobiDB-lite"/>
    </source>
</evidence>
<name>A0A411X4G6_9BURK</name>
<dbReference type="Proteomes" id="UP000628442">
    <property type="component" value="Unassembled WGS sequence"/>
</dbReference>
<organism evidence="2 5">
    <name type="scientific">Pseudoduganella albidiflava</name>
    <dbReference type="NCBI Taxonomy" id="321983"/>
    <lineage>
        <taxon>Bacteria</taxon>
        <taxon>Pseudomonadati</taxon>
        <taxon>Pseudomonadota</taxon>
        <taxon>Betaproteobacteria</taxon>
        <taxon>Burkholderiales</taxon>
        <taxon>Oxalobacteraceae</taxon>
        <taxon>Telluria group</taxon>
        <taxon>Pseudoduganella</taxon>
    </lineage>
</organism>
<evidence type="ECO:0000313" key="4">
    <source>
        <dbReference type="Proteomes" id="UP000292307"/>
    </source>
</evidence>
<accession>A0A411X4G6</accession>
<proteinExistence type="predicted"/>
<dbReference type="EMBL" id="BMWV01000015">
    <property type="protein sequence ID" value="GGY61743.1"/>
    <property type="molecule type" value="Genomic_DNA"/>
</dbReference>
<dbReference type="OrthoDB" id="8759475at2"/>